<dbReference type="PANTHER" id="PTHR45707">
    <property type="entry name" value="C2 CALCIUM/LIPID-BINDING PLANT PHOSPHORIBOSYLTRANSFERASE FAMILY PROTEIN"/>
    <property type="match status" value="1"/>
</dbReference>
<sequence length="640" mass="71491">MDFEATKHNLLERMLLDASAKPTDLPLSLLKSITNGFSDDNRVGSGGFAVVYKAKLQNGEVAVKKLSQALDLDEKNFKKEVSCLMTVRHKNIVRFLGYCADTQGKISNYAGKMVMADERERLLCFEFVPNGNLERYIADASQGPEWSIRYQLIKGICEGLHYLHQNKILHLDLKPANVLIDHNMVPKIADFGLSRRFDENQSHAIASNLVGTTGYLAPEFYGREIRSELDIYSLGVIIIEMLTGRKGYFEIKNVLESWSGRFGTSQGDTRLEQVRVCAEIGLQCIDSDPRKRKTTRCILQKLDEMESRCGFILNGISTSPVTHEPVMISPNVSAPALSHITPISNVASEGVSALQTSSPYLIPQEANFANDTVQEHKPVKNPVQLPVRTGSHGSLNNLPQVHMSNTELNSIDLTNKSSMNMPIGQHPHAQQQPPNYVKIWQGTLSGRRRGERVHICHLEAYRRGTMPEIHVADWPEIMEISRMIDEKHMDIDYCEVADFLTFGVSKQHGFLGQLQEKKLCTVIILPSQTLLLKWSEKVGRLIGMLFPGDIEVLKTPISKSAASNISAAAAAAVLLHQQQQLLLQQQHMYMQQGLLHQPEMQPMKHQHESRRAAPAIAATADDAREILAEKGRAKVAKQDA</sequence>
<evidence type="ECO:0000256" key="5">
    <source>
        <dbReference type="PROSITE-ProRule" id="PRU10141"/>
    </source>
</evidence>
<reference evidence="7 8" key="1">
    <citation type="journal article" date="2009" name="Nature">
        <title>The Sorghum bicolor genome and the diversification of grasses.</title>
        <authorList>
            <person name="Paterson A.H."/>
            <person name="Bowers J.E."/>
            <person name="Bruggmann R."/>
            <person name="Dubchak I."/>
            <person name="Grimwood J."/>
            <person name="Gundlach H."/>
            <person name="Haberer G."/>
            <person name="Hellsten U."/>
            <person name="Mitros T."/>
            <person name="Poliakov A."/>
            <person name="Schmutz J."/>
            <person name="Spannagl M."/>
            <person name="Tang H."/>
            <person name="Wang X."/>
            <person name="Wicker T."/>
            <person name="Bharti A.K."/>
            <person name="Chapman J."/>
            <person name="Feltus F.A."/>
            <person name="Gowik U."/>
            <person name="Grigoriev I.V."/>
            <person name="Lyons E."/>
            <person name="Maher C.A."/>
            <person name="Martis M."/>
            <person name="Narechania A."/>
            <person name="Otillar R.P."/>
            <person name="Penning B.W."/>
            <person name="Salamov A.A."/>
            <person name="Wang Y."/>
            <person name="Zhang L."/>
            <person name="Carpita N.C."/>
            <person name="Freeling M."/>
            <person name="Gingle A.R."/>
            <person name="Hash C.T."/>
            <person name="Keller B."/>
            <person name="Klein P."/>
            <person name="Kresovich S."/>
            <person name="McCann M.C."/>
            <person name="Ming R."/>
            <person name="Peterson D.G."/>
            <person name="Mehboob-ur-Rahman"/>
            <person name="Ware D."/>
            <person name="Westhoff P."/>
            <person name="Mayer K.F."/>
            <person name="Messing J."/>
            <person name="Rokhsar D.S."/>
        </authorList>
    </citation>
    <scope>NUCLEOTIDE SEQUENCE [LARGE SCALE GENOMIC DNA]</scope>
    <source>
        <strain evidence="8">cv. BTx623</strain>
    </source>
</reference>
<evidence type="ECO:0000256" key="2">
    <source>
        <dbReference type="ARBA" id="ARBA00022741"/>
    </source>
</evidence>
<dbReference type="InParanoid" id="A0A194YML8"/>
<dbReference type="Gene3D" id="3.30.200.20">
    <property type="entry name" value="Phosphorylase Kinase, domain 1"/>
    <property type="match status" value="1"/>
</dbReference>
<evidence type="ECO:0000259" key="6">
    <source>
        <dbReference type="PROSITE" id="PS50011"/>
    </source>
</evidence>
<dbReference type="Gramene" id="KXG29430">
    <property type="protein sequence ID" value="KXG29430"/>
    <property type="gene ID" value="SORBI_3004G035400"/>
</dbReference>
<keyword evidence="8" id="KW-1185">Reference proteome</keyword>
<dbReference type="GO" id="GO:0005524">
    <property type="term" value="F:ATP binding"/>
    <property type="evidence" value="ECO:0007669"/>
    <property type="project" value="UniProtKB-UniRule"/>
</dbReference>
<evidence type="ECO:0000313" key="7">
    <source>
        <dbReference type="EMBL" id="KXG29431.1"/>
    </source>
</evidence>
<dbReference type="InterPro" id="IPR000719">
    <property type="entry name" value="Prot_kinase_dom"/>
</dbReference>
<dbReference type="OrthoDB" id="679259at2759"/>
<dbReference type="PROSITE" id="PS00108">
    <property type="entry name" value="PROTEIN_KINASE_ST"/>
    <property type="match status" value="1"/>
</dbReference>
<evidence type="ECO:0000256" key="4">
    <source>
        <dbReference type="ARBA" id="ARBA00022840"/>
    </source>
</evidence>
<dbReference type="GO" id="GO:0004672">
    <property type="term" value="F:protein kinase activity"/>
    <property type="evidence" value="ECO:0007669"/>
    <property type="project" value="InterPro"/>
</dbReference>
<dbReference type="Gene3D" id="1.10.510.10">
    <property type="entry name" value="Transferase(Phosphotransferase) domain 1"/>
    <property type="match status" value="1"/>
</dbReference>
<dbReference type="STRING" id="4558.A0A194YML8"/>
<dbReference type="AlphaFoldDB" id="A0A194YML8"/>
<dbReference type="PANTHER" id="PTHR45707:SF69">
    <property type="entry name" value="CALCIUM-DEPENDENT LIPID-BINDING (CALB DOMAIN) PLANT PHOSPHORIBOSYLTRANSFERASE FAMILY PROTEIN"/>
    <property type="match status" value="1"/>
</dbReference>
<reference evidence="7" key="2">
    <citation type="submission" date="2017-02" db="EMBL/GenBank/DDBJ databases">
        <title>WGS assembly of Sorghum bicolor.</title>
        <authorList>
            <person name="Paterson A."/>
            <person name="Mullet J."/>
            <person name="Bowers J."/>
            <person name="Bruggmann R."/>
            <person name="Dubchak I."/>
            <person name="Grimwood J."/>
            <person name="Gundlach H."/>
            <person name="Haberer G."/>
            <person name="Hellsten U."/>
            <person name="Mitros T."/>
            <person name="Poliakov A."/>
            <person name="Schmutz J."/>
            <person name="Spannagl M."/>
            <person name="Tang H."/>
            <person name="Wang X."/>
            <person name="Wicker T."/>
            <person name="Bharti A."/>
            <person name="Chapman J."/>
            <person name="Feltus F."/>
            <person name="Gowik U."/>
            <person name="Grigoriev I."/>
            <person name="Lyons E."/>
            <person name="Maher C."/>
            <person name="Martis M."/>
            <person name="Narechania A."/>
            <person name="Otillar R."/>
            <person name="Penning B."/>
            <person name="Salamov A."/>
            <person name="Wang Y."/>
            <person name="Zhang L."/>
            <person name="Carpita N."/>
            <person name="Freeling M."/>
            <person name="Gingle A."/>
            <person name="Hash C."/>
            <person name="Keller B."/>
            <person name="Klein P."/>
            <person name="Kresovich S."/>
            <person name="Mccann M."/>
            <person name="Ming R."/>
            <person name="Peterson D."/>
            <person name="Rahman M."/>
            <person name="Ware D."/>
            <person name="Westhoff P."/>
            <person name="Mayer K."/>
            <person name="Messing J."/>
            <person name="Sims D."/>
            <person name="Jenkins J."/>
            <person name="Shu S."/>
            <person name="Rokhsar D."/>
        </authorList>
    </citation>
    <scope>NUCLEOTIDE SEQUENCE</scope>
</reference>
<dbReference type="InterPro" id="IPR008271">
    <property type="entry name" value="Ser/Thr_kinase_AS"/>
</dbReference>
<dbReference type="EMBL" id="CM000763">
    <property type="protein sequence ID" value="KXG29431.1"/>
    <property type="molecule type" value="Genomic_DNA"/>
</dbReference>
<dbReference type="Gramene" id="KXG29431">
    <property type="protein sequence ID" value="KXG29431"/>
    <property type="gene ID" value="SORBI_3004G035400"/>
</dbReference>
<dbReference type="FunFam" id="3.30.200.20:FF:000465">
    <property type="entry name" value="Cysteine-rich receptor-like protein kinase 6"/>
    <property type="match status" value="1"/>
</dbReference>
<protein>
    <recommendedName>
        <fullName evidence="6">Protein kinase domain-containing protein</fullName>
    </recommendedName>
</protein>
<dbReference type="EMBL" id="CM000763">
    <property type="protein sequence ID" value="KXG29430.1"/>
    <property type="molecule type" value="Genomic_DNA"/>
</dbReference>
<dbReference type="PROSITE" id="PS50011">
    <property type="entry name" value="PROTEIN_KINASE_DOM"/>
    <property type="match status" value="1"/>
</dbReference>
<evidence type="ECO:0000256" key="3">
    <source>
        <dbReference type="ARBA" id="ARBA00022777"/>
    </source>
</evidence>
<dbReference type="EMBL" id="CM000763">
    <property type="protein sequence ID" value="KXG29432.1"/>
    <property type="molecule type" value="Genomic_DNA"/>
</dbReference>
<keyword evidence="4 5" id="KW-0067">ATP-binding</keyword>
<dbReference type="SMART" id="SM00220">
    <property type="entry name" value="S_TKc"/>
    <property type="match status" value="1"/>
</dbReference>
<keyword evidence="2 5" id="KW-0547">Nucleotide-binding</keyword>
<feature type="domain" description="Protein kinase" evidence="6">
    <location>
        <begin position="37"/>
        <end position="312"/>
    </location>
</feature>
<dbReference type="eggNOG" id="ENOG502QWDY">
    <property type="taxonomic scope" value="Eukaryota"/>
</dbReference>
<dbReference type="SUPFAM" id="SSF56112">
    <property type="entry name" value="Protein kinase-like (PK-like)"/>
    <property type="match status" value="1"/>
</dbReference>
<accession>A0A194YML8</accession>
<feature type="binding site" evidence="5">
    <location>
        <position position="65"/>
    </location>
    <ligand>
        <name>ATP</name>
        <dbReference type="ChEBI" id="CHEBI:30616"/>
    </ligand>
</feature>
<proteinExistence type="predicted"/>
<dbReference type="FunFam" id="1.10.510.10:FF:000870">
    <property type="entry name" value="OSJNBa0016N04.16-like protein"/>
    <property type="match status" value="1"/>
</dbReference>
<dbReference type="Proteomes" id="UP000000768">
    <property type="component" value="Chromosome 4"/>
</dbReference>
<dbReference type="Gramene" id="KXG29432">
    <property type="protein sequence ID" value="KXG29432"/>
    <property type="gene ID" value="SORBI_3004G035400"/>
</dbReference>
<dbReference type="InterPro" id="IPR017441">
    <property type="entry name" value="Protein_kinase_ATP_BS"/>
</dbReference>
<dbReference type="Pfam" id="PF00069">
    <property type="entry name" value="Pkinase"/>
    <property type="match status" value="1"/>
</dbReference>
<evidence type="ECO:0000256" key="1">
    <source>
        <dbReference type="ARBA" id="ARBA00022679"/>
    </source>
</evidence>
<name>A0A194YML8_SORBI</name>
<gene>
    <name evidence="7" type="ORF">SORBI_3004G035400</name>
</gene>
<keyword evidence="1" id="KW-0808">Transferase</keyword>
<organism evidence="7 8">
    <name type="scientific">Sorghum bicolor</name>
    <name type="common">Sorghum</name>
    <name type="synonym">Sorghum vulgare</name>
    <dbReference type="NCBI Taxonomy" id="4558"/>
    <lineage>
        <taxon>Eukaryota</taxon>
        <taxon>Viridiplantae</taxon>
        <taxon>Streptophyta</taxon>
        <taxon>Embryophyta</taxon>
        <taxon>Tracheophyta</taxon>
        <taxon>Spermatophyta</taxon>
        <taxon>Magnoliopsida</taxon>
        <taxon>Liliopsida</taxon>
        <taxon>Poales</taxon>
        <taxon>Poaceae</taxon>
        <taxon>PACMAD clade</taxon>
        <taxon>Panicoideae</taxon>
        <taxon>Andropogonodae</taxon>
        <taxon>Andropogoneae</taxon>
        <taxon>Sorghinae</taxon>
        <taxon>Sorghum</taxon>
    </lineage>
</organism>
<keyword evidence="3" id="KW-0418">Kinase</keyword>
<reference evidence="8" key="3">
    <citation type="journal article" date="2018" name="Plant J.">
        <title>The Sorghum bicolor reference genome: improved assembly, gene annotations, a transcriptome atlas, and signatures of genome organization.</title>
        <authorList>
            <person name="McCormick R.F."/>
            <person name="Truong S.K."/>
            <person name="Sreedasyam A."/>
            <person name="Jenkins J."/>
            <person name="Shu S."/>
            <person name="Sims D."/>
            <person name="Kennedy M."/>
            <person name="Amirebrahimi M."/>
            <person name="Weers B.D."/>
            <person name="McKinley B."/>
            <person name="Mattison A."/>
            <person name="Morishige D.T."/>
            <person name="Grimwood J."/>
            <person name="Schmutz J."/>
            <person name="Mullet J.E."/>
        </authorList>
    </citation>
    <scope>NUCLEOTIDE SEQUENCE [LARGE SCALE GENOMIC DNA]</scope>
    <source>
        <strain evidence="8">cv. BTx623</strain>
    </source>
</reference>
<evidence type="ECO:0000313" key="8">
    <source>
        <dbReference type="Proteomes" id="UP000000768"/>
    </source>
</evidence>
<dbReference type="InterPro" id="IPR011009">
    <property type="entry name" value="Kinase-like_dom_sf"/>
</dbReference>
<dbReference type="PROSITE" id="PS00107">
    <property type="entry name" value="PROTEIN_KINASE_ATP"/>
    <property type="match status" value="1"/>
</dbReference>